<feature type="compositionally biased region" description="Low complexity" evidence="1">
    <location>
        <begin position="202"/>
        <end position="225"/>
    </location>
</feature>
<evidence type="ECO:0000313" key="2">
    <source>
        <dbReference type="EMBL" id="CAK1229151.1"/>
    </source>
</evidence>
<organism evidence="2 3">
    <name type="scientific">Fructobacillus evanidus</name>
    <dbReference type="NCBI Taxonomy" id="3064281"/>
    <lineage>
        <taxon>Bacteria</taxon>
        <taxon>Bacillati</taxon>
        <taxon>Bacillota</taxon>
        <taxon>Bacilli</taxon>
        <taxon>Lactobacillales</taxon>
        <taxon>Lactobacillaceae</taxon>
        <taxon>Fructobacillus</taxon>
    </lineage>
</organism>
<protein>
    <submittedName>
        <fullName evidence="2">Contains 4VR domain</fullName>
    </submittedName>
</protein>
<evidence type="ECO:0000256" key="1">
    <source>
        <dbReference type="SAM" id="MobiDB-lite"/>
    </source>
</evidence>
<dbReference type="Pfam" id="PF10702">
    <property type="entry name" value="DUF2507"/>
    <property type="match status" value="1"/>
</dbReference>
<feature type="region of interest" description="Disordered" evidence="1">
    <location>
        <begin position="199"/>
        <end position="341"/>
    </location>
</feature>
<dbReference type="Gene3D" id="3.30.1380.20">
    <property type="entry name" value="Trafficking protein particle complex subunit 3"/>
    <property type="match status" value="1"/>
</dbReference>
<sequence length="376" mass="40235">MSNAHSQSNNGTNQTVSAFAPLLLRDALLANILTDDYANITYWAGKELARQFPVETSADLPAFFEKAAFGDLTIKYQSGDQQQWLLSGAMVEDRLATNHQADFSLETGFLAQQLELQEEVVAEGTFQVSARQQTVTVTILTDMSHKISSLTSSEQVALRDRFLDQGEEIATEDIDNPEALTVNRQSVPVDEPAIQISEVDQATSEAPVEVEPAESAAPVEAEPTTSAASVETNSAVSTAPIEEAEPTTSAASTKTESASSTSSAEDAPVASASTADTESVTKQSQSKKSAFSFFRPKKNQAESTAPALTDQEQQEATAPAPESQSATVVTESTSEPTDSQIADTLSLEQSITNSLLAFGQERRQKLDQKDDSSLNK</sequence>
<accession>A0ABM9MNN1</accession>
<dbReference type="SUPFAM" id="SSF111126">
    <property type="entry name" value="Ligand-binding domain in the NO signalling and Golgi transport"/>
    <property type="match status" value="1"/>
</dbReference>
<feature type="compositionally biased region" description="Low complexity" evidence="1">
    <location>
        <begin position="237"/>
        <end position="265"/>
    </location>
</feature>
<feature type="compositionally biased region" description="Low complexity" evidence="1">
    <location>
        <begin position="282"/>
        <end position="294"/>
    </location>
</feature>
<feature type="compositionally biased region" description="Polar residues" evidence="1">
    <location>
        <begin position="310"/>
        <end position="341"/>
    </location>
</feature>
<dbReference type="EMBL" id="CAUZMB010000001">
    <property type="protein sequence ID" value="CAK1229151.1"/>
    <property type="molecule type" value="Genomic_DNA"/>
</dbReference>
<keyword evidence="3" id="KW-1185">Reference proteome</keyword>
<proteinExistence type="predicted"/>
<dbReference type="RefSeq" id="WP_338343296.1">
    <property type="nucleotide sequence ID" value="NZ_CAUZLH010000001.1"/>
</dbReference>
<name>A0ABM9MNN1_9LACO</name>
<comment type="caution">
    <text evidence="2">The sequence shown here is derived from an EMBL/GenBank/DDBJ whole genome shotgun (WGS) entry which is preliminary data.</text>
</comment>
<evidence type="ECO:0000313" key="3">
    <source>
        <dbReference type="Proteomes" id="UP001314166"/>
    </source>
</evidence>
<dbReference type="InterPro" id="IPR024096">
    <property type="entry name" value="NO_sig/Golgi_transp_ligand-bd"/>
</dbReference>
<dbReference type="InterPro" id="IPR019642">
    <property type="entry name" value="DUF2507"/>
</dbReference>
<feature type="compositionally biased region" description="Polar residues" evidence="1">
    <location>
        <begin position="226"/>
        <end position="236"/>
    </location>
</feature>
<feature type="compositionally biased region" description="Polar residues" evidence="1">
    <location>
        <begin position="271"/>
        <end position="281"/>
    </location>
</feature>
<gene>
    <name evidence="2" type="ORF">R55214_HHFBAMCI_00266</name>
</gene>
<dbReference type="Proteomes" id="UP001314166">
    <property type="component" value="Unassembled WGS sequence"/>
</dbReference>
<reference evidence="2 3" key="1">
    <citation type="submission" date="2023-10" db="EMBL/GenBank/DDBJ databases">
        <authorList>
            <person name="Botero Cardona J."/>
        </authorList>
    </citation>
    <scope>NUCLEOTIDE SEQUENCE [LARGE SCALE GENOMIC DNA]</scope>
    <source>
        <strain evidence="2 3">R-55214</strain>
    </source>
</reference>